<keyword evidence="19 27" id="KW-1015">Disulfide bond</keyword>
<dbReference type="SUPFAM" id="SSF56112">
    <property type="entry name" value="Protein kinase-like (PK-like)"/>
    <property type="match status" value="1"/>
</dbReference>
<feature type="modified residue" description="Phosphotyrosine; by autocatalysis" evidence="28">
    <location>
        <position position="1255"/>
    </location>
</feature>
<dbReference type="SUPFAM" id="SSF103575">
    <property type="entry name" value="Plexin repeat"/>
    <property type="match status" value="1"/>
</dbReference>
<reference evidence="36" key="1">
    <citation type="submission" date="2025-08" db="UniProtKB">
        <authorList>
            <consortium name="Ensembl"/>
        </authorList>
    </citation>
    <scope>IDENTIFICATION</scope>
</reference>
<evidence type="ECO:0000256" key="3">
    <source>
        <dbReference type="ARBA" id="ARBA00011902"/>
    </source>
</evidence>
<feature type="disulfide bond" evidence="27">
    <location>
        <begin position="102"/>
        <end position="105"/>
    </location>
</feature>
<evidence type="ECO:0000256" key="25">
    <source>
        <dbReference type="PIRSR" id="PIRSR000617-1"/>
    </source>
</evidence>
<dbReference type="Pfam" id="PF01833">
    <property type="entry name" value="TIG"/>
    <property type="match status" value="2"/>
</dbReference>
<comment type="caution">
    <text evidence="29">Lacks conserved residue(s) required for the propagation of feature annotation.</text>
</comment>
<dbReference type="InterPro" id="IPR050122">
    <property type="entry name" value="RTK"/>
</dbReference>
<dbReference type="FunFam" id="2.130.10.10:FF:000194">
    <property type="entry name" value="Macrophage-stimulating 1 receptor a"/>
    <property type="match status" value="1"/>
</dbReference>
<evidence type="ECO:0000256" key="28">
    <source>
        <dbReference type="PIRSR" id="PIRSR000617-4"/>
    </source>
</evidence>
<evidence type="ECO:0000256" key="2">
    <source>
        <dbReference type="ARBA" id="ARBA00010297"/>
    </source>
</evidence>
<evidence type="ECO:0000256" key="26">
    <source>
        <dbReference type="PIRSR" id="PIRSR000617-2"/>
    </source>
</evidence>
<evidence type="ECO:0000256" key="23">
    <source>
        <dbReference type="ARBA" id="ARBA00074624"/>
    </source>
</evidence>
<reference evidence="36" key="2">
    <citation type="submission" date="2025-09" db="UniProtKB">
        <authorList>
            <consortium name="Ensembl"/>
        </authorList>
    </citation>
    <scope>IDENTIFICATION</scope>
</reference>
<dbReference type="Gene3D" id="2.130.10.10">
    <property type="entry name" value="YVTN repeat-like/Quinoprotein amine dehydrogenase"/>
    <property type="match status" value="1"/>
</dbReference>
<feature type="binding site" evidence="26">
    <location>
        <position position="1229"/>
    </location>
    <ligand>
        <name>ATP</name>
        <dbReference type="ChEBI" id="CHEBI:30616"/>
    </ligand>
</feature>
<dbReference type="GO" id="GO:0009615">
    <property type="term" value="P:response to virus"/>
    <property type="evidence" value="ECO:0007669"/>
    <property type="project" value="UniProtKB-ARBA"/>
</dbReference>
<evidence type="ECO:0000256" key="10">
    <source>
        <dbReference type="ARBA" id="ARBA00022737"/>
    </source>
</evidence>
<dbReference type="GO" id="GO:0005524">
    <property type="term" value="F:ATP binding"/>
    <property type="evidence" value="ECO:0007669"/>
    <property type="project" value="UniProtKB-UniRule"/>
</dbReference>
<feature type="region of interest" description="Disordered" evidence="31">
    <location>
        <begin position="1388"/>
        <end position="1409"/>
    </location>
</feature>
<feature type="binding site" evidence="26">
    <location>
        <begin position="1178"/>
        <end position="1181"/>
    </location>
    <ligand>
        <name>ATP</name>
        <dbReference type="ChEBI" id="CHEBI:30616"/>
    </ligand>
</feature>
<feature type="disulfide bond" evidence="27">
    <location>
        <begin position="550"/>
        <end position="584"/>
    </location>
</feature>
<evidence type="ECO:0000313" key="36">
    <source>
        <dbReference type="Ensembl" id="ENSFHEP00000018639.1"/>
    </source>
</evidence>
<feature type="active site" description="Proton acceptor" evidence="25">
    <location>
        <position position="1225"/>
    </location>
</feature>
<keyword evidence="17 32" id="KW-0472">Membrane</keyword>
<dbReference type="FunFam" id="3.30.200.20:FF:000188">
    <property type="entry name" value="Hepatocyte growth factor receptor"/>
    <property type="match status" value="1"/>
</dbReference>
<dbReference type="CDD" id="cd00603">
    <property type="entry name" value="IPT_PCSR"/>
    <property type="match status" value="1"/>
</dbReference>
<evidence type="ECO:0000256" key="14">
    <source>
        <dbReference type="ARBA" id="ARBA00022843"/>
    </source>
</evidence>
<feature type="domain" description="Sema" evidence="35">
    <location>
        <begin position="29"/>
        <end position="509"/>
    </location>
</feature>
<comment type="subcellular location">
    <subcellularLocation>
        <location evidence="1">Membrane</location>
        <topology evidence="1">Single-pass type I membrane protein</topology>
    </subcellularLocation>
</comment>
<feature type="disulfide bond" evidence="27">
    <location>
        <begin position="137"/>
        <end position="145"/>
    </location>
</feature>
<evidence type="ECO:0000256" key="33">
    <source>
        <dbReference type="SAM" id="SignalP"/>
    </source>
</evidence>
<dbReference type="CDD" id="cd05058">
    <property type="entry name" value="PTKc_Met_Ron"/>
    <property type="match status" value="1"/>
</dbReference>
<keyword evidence="14" id="KW-0832">Ubl conjugation</keyword>
<feature type="modified residue" description="Phosphotyrosine; by autocatalysis" evidence="28">
    <location>
        <position position="1370"/>
    </location>
</feature>
<evidence type="ECO:0000256" key="13">
    <source>
        <dbReference type="ARBA" id="ARBA00022840"/>
    </source>
</evidence>
<protein>
    <recommendedName>
        <fullName evidence="23">Macrophage-stimulating protein receptor</fullName>
        <ecNumber evidence="3">2.7.10.1</ecNumber>
    </recommendedName>
    <alternativeName>
        <fullName evidence="24">p185-Ron</fullName>
    </alternativeName>
</protein>
<dbReference type="Proteomes" id="UP000265000">
    <property type="component" value="Unplaced"/>
</dbReference>
<keyword evidence="11 26" id="KW-0547">Nucleotide-binding</keyword>
<dbReference type="InterPro" id="IPR036352">
    <property type="entry name" value="Semap_dom_sf"/>
</dbReference>
<dbReference type="InterPro" id="IPR011009">
    <property type="entry name" value="Kinase-like_dom_sf"/>
</dbReference>
<evidence type="ECO:0000256" key="27">
    <source>
        <dbReference type="PIRSR" id="PIRSR000617-3"/>
    </source>
</evidence>
<comment type="similarity">
    <text evidence="2">Belongs to the plexin family.</text>
</comment>
<evidence type="ECO:0000256" key="22">
    <source>
        <dbReference type="ARBA" id="ARBA00051243"/>
    </source>
</evidence>
<dbReference type="InterPro" id="IPR014756">
    <property type="entry name" value="Ig_E-set"/>
</dbReference>
<feature type="signal peptide" evidence="33">
    <location>
        <begin position="1"/>
        <end position="21"/>
    </location>
</feature>
<dbReference type="PROSITE" id="PS00107">
    <property type="entry name" value="PROTEIN_KINASE_ATP"/>
    <property type="match status" value="1"/>
</dbReference>
<dbReference type="PROSITE" id="PS00109">
    <property type="entry name" value="PROTEIN_KINASE_TYR"/>
    <property type="match status" value="1"/>
</dbReference>
<organism evidence="36 37">
    <name type="scientific">Fundulus heteroclitus</name>
    <name type="common">Killifish</name>
    <name type="synonym">Mummichog</name>
    <dbReference type="NCBI Taxonomy" id="8078"/>
    <lineage>
        <taxon>Eukaryota</taxon>
        <taxon>Metazoa</taxon>
        <taxon>Chordata</taxon>
        <taxon>Craniata</taxon>
        <taxon>Vertebrata</taxon>
        <taxon>Euteleostomi</taxon>
        <taxon>Actinopterygii</taxon>
        <taxon>Neopterygii</taxon>
        <taxon>Teleostei</taxon>
        <taxon>Neoteleostei</taxon>
        <taxon>Acanthomorphata</taxon>
        <taxon>Ovalentaria</taxon>
        <taxon>Atherinomorphae</taxon>
        <taxon>Cyprinodontiformes</taxon>
        <taxon>Fundulidae</taxon>
        <taxon>Fundulus</taxon>
    </lineage>
</organism>
<dbReference type="InterPro" id="IPR020635">
    <property type="entry name" value="Tyr_kinase_cat_dom"/>
</dbReference>
<dbReference type="PANTHER" id="PTHR24416">
    <property type="entry name" value="TYROSINE-PROTEIN KINASE RECEPTOR"/>
    <property type="match status" value="1"/>
</dbReference>
<evidence type="ECO:0000256" key="5">
    <source>
        <dbReference type="ARBA" id="ARBA00022588"/>
    </source>
</evidence>
<evidence type="ECO:0000256" key="1">
    <source>
        <dbReference type="ARBA" id="ARBA00004479"/>
    </source>
</evidence>
<feature type="modified residue" description="Phosphotyrosine; by autocatalysis" evidence="28">
    <location>
        <position position="1256"/>
    </location>
</feature>
<dbReference type="SUPFAM" id="SSF101912">
    <property type="entry name" value="Sema domain"/>
    <property type="match status" value="1"/>
</dbReference>
<dbReference type="Pfam" id="PF07714">
    <property type="entry name" value="PK_Tyr_Ser-Thr"/>
    <property type="match status" value="1"/>
</dbReference>
<dbReference type="InterPro" id="IPR017441">
    <property type="entry name" value="Protein_kinase_ATP_BS"/>
</dbReference>
<sequence length="1409" mass="156749">MVTVTALLAICIWIQAQTASGQQTCPLNHRPAIQGTVDFSVKYSLPYFQTNKPIQNIVVNQHSESTEVYLGCQNAIVAVNDSMRKKWELKTGPIGSSDCETCLVCDIETEPEGPVDTDNEVLVLDPFPFMFPYLYICGNTQHGICYFIDFSSPQPEPKCLHKKEQNSPTDCPDCIASPLGTKVIAVDDGHTTLFFVAASVNDKVVQRYPRRSISVLRALSTEDGFHKVMDGLTVLPNLRNSYNIDYIYSFSTKDFVYFLSVQRENPFRNNSPFQTRLGRLPISTPEVWMYREVVLECRFEPKRRKRSVFKDVVYNGLQAAHLGHAGKDLAEELRVSMTDDILYGVFAVVNERGERQRTSALCAFPVSKVNDAIDRGVEACCSSSTEQLSRGLCHFQTCESCPHESSGGNHTCRQKATLVSKPHYRLDIFNSAMRDVLFTSVLVSTIGNNTIGHFGTSDGRILQVILTLHKPIVFANYSLGEVGVLKTAAVYSEDSLVFAAGNKVPLLYSTACTHEHRTFFSTFICNFPLSLNKMFKVPSAGPGCEHFLTCPRCLTAPDFMNCGWCSGKCSRKPKCTSVWSKDSCAPIITEFFPKTAPAGGETEVTLCGSEFQSARRPAIISGKTHTIRVDSGTVCAVLPTRSSDSKLVCKINEKVPNQHLNITLEIHEGEVEGDYSIEGMAQMSGFSVVEPSITDIKPKHGPKFGGTTVTLQGKHLYSGTNRVVLFANTECTLISSEPKETGSLSSVICKTKPAEKIGEVPVKVLIDNLAVTTDKRFSFKEDPIIDSVDPHCSFRSGSKLVIKGRNLDSGHRVELRYKSGVTTFSKVCNRSGNSTHLECWTPAFSADVPDEKSNNGTISIEIDGNDLYERQFIYHADAEVLPFENEGNILHLKHGGNEVSLHHNKLQSVEKCMKIAMSIGNELCSHKILQNEITCRIPKDLNVPSEGLPVTVSVNGEDHHVGRVVYDITNNDPVIAGIVLGIIAALVVGAGLALFVMRHLRKKERGFFAVNIEHRLSTISRNRISLADTSPTTDYRHGPLLSQTSGSGAMAFQGLMYASSYDHLAVPLIPRDSISMVNSNPQLIEEVKDVLIPREKLRIEEGQVIGKGHFGIVYHGYLIDSNNQETHCAVKSLNRITELGEVDQFLKEGIIMKEFHHPNILSLLGIMLPKEGLPLVVLPYMKHGDLRHFIRSEQRNPTVKDLIGFGLQVARGMEYLAQKKFVHRDLAARNCMLDENFTVKVADFGMARDVYDKEYYSIQNHKKAKLPVKWMAIESLQTQKFTTKSDVWSYGILMWELITRGASPYPDVDPYDITHYLLKGRRLPQPQYCPDTLYSIMLACWDPEPDCRPSFHSLVAEVDQILSCLEGEHYINLKVTYINLDEPRPYPPLSCSGDEAEASDLDSDDPSHS</sequence>
<keyword evidence="12" id="KW-0418">Kinase</keyword>
<dbReference type="SMART" id="SM00630">
    <property type="entry name" value="Sema"/>
    <property type="match status" value="1"/>
</dbReference>
<dbReference type="GO" id="GO:0005886">
    <property type="term" value="C:plasma membrane"/>
    <property type="evidence" value="ECO:0007669"/>
    <property type="project" value="TreeGrafter"/>
</dbReference>
<dbReference type="Gene3D" id="1.10.510.10">
    <property type="entry name" value="Transferase(Phosphotransferase) domain 1"/>
    <property type="match status" value="1"/>
</dbReference>
<keyword evidence="15" id="KW-0391">Immunity</keyword>
<dbReference type="FunFam" id="3.30.1680.10:FF:000006">
    <property type="entry name" value="Macrophage-stimulating 1 receptor b"/>
    <property type="match status" value="1"/>
</dbReference>
<evidence type="ECO:0000256" key="6">
    <source>
        <dbReference type="ARBA" id="ARBA00022679"/>
    </source>
</evidence>
<dbReference type="SMART" id="SM00219">
    <property type="entry name" value="TyrKc"/>
    <property type="match status" value="1"/>
</dbReference>
<dbReference type="InterPro" id="IPR002165">
    <property type="entry name" value="Plexin_repeat"/>
</dbReference>
<dbReference type="GO" id="GO:0004714">
    <property type="term" value="F:transmembrane receptor protein tyrosine kinase activity"/>
    <property type="evidence" value="ECO:0007669"/>
    <property type="project" value="UniProtKB-EC"/>
</dbReference>
<keyword evidence="20" id="KW-0675">Receptor</keyword>
<evidence type="ECO:0000256" key="21">
    <source>
        <dbReference type="ARBA" id="ARBA00023180"/>
    </source>
</evidence>
<evidence type="ECO:0000256" key="29">
    <source>
        <dbReference type="PROSITE-ProRule" id="PRU00352"/>
    </source>
</evidence>
<evidence type="ECO:0000256" key="24">
    <source>
        <dbReference type="ARBA" id="ARBA00083775"/>
    </source>
</evidence>
<feature type="disulfide bond" evidence="27">
    <location>
        <begin position="553"/>
        <end position="569"/>
    </location>
</feature>
<evidence type="ECO:0000256" key="4">
    <source>
        <dbReference type="ARBA" id="ARBA00022553"/>
    </source>
</evidence>
<keyword evidence="16 32" id="KW-1133">Transmembrane helix</keyword>
<evidence type="ECO:0000256" key="17">
    <source>
        <dbReference type="ARBA" id="ARBA00023136"/>
    </source>
</evidence>
<evidence type="ECO:0000313" key="37">
    <source>
        <dbReference type="Proteomes" id="UP000265000"/>
    </source>
</evidence>
<feature type="compositionally biased region" description="Acidic residues" evidence="31">
    <location>
        <begin position="1394"/>
        <end position="1409"/>
    </location>
</feature>
<keyword evidence="7" id="KW-0165">Cleavage on pair of basic residues</keyword>
<dbReference type="Gene3D" id="3.30.1680.10">
    <property type="entry name" value="ligand-binding face of the semaphorins, domain 2"/>
    <property type="match status" value="1"/>
</dbReference>
<keyword evidence="8 32" id="KW-0812">Transmembrane</keyword>
<dbReference type="InterPro" id="IPR015943">
    <property type="entry name" value="WD40/YVTN_repeat-like_dom_sf"/>
</dbReference>
<feature type="domain" description="Protein kinase" evidence="34">
    <location>
        <begin position="1099"/>
        <end position="1362"/>
    </location>
</feature>
<evidence type="ECO:0000256" key="9">
    <source>
        <dbReference type="ARBA" id="ARBA00022729"/>
    </source>
</evidence>
<dbReference type="PROSITE" id="PS50011">
    <property type="entry name" value="PROTEIN_KINASE_DOM"/>
    <property type="match status" value="1"/>
</dbReference>
<dbReference type="PANTHER" id="PTHR24416:SF564">
    <property type="entry name" value="MACROPHAGE-STIMULATING PROTEIN RECEPTOR"/>
    <property type="match status" value="1"/>
</dbReference>
<evidence type="ECO:0000256" key="12">
    <source>
        <dbReference type="ARBA" id="ARBA00022777"/>
    </source>
</evidence>
<keyword evidence="37" id="KW-1185">Reference proteome</keyword>
<dbReference type="InterPro" id="IPR001627">
    <property type="entry name" value="Semap_dom"/>
</dbReference>
<evidence type="ECO:0000256" key="19">
    <source>
        <dbReference type="ARBA" id="ARBA00023157"/>
    </source>
</evidence>
<name>A0A3Q2PZ17_FUNHE</name>
<dbReference type="PIRSF" id="PIRSF000617">
    <property type="entry name" value="TyrPK_HGF-R"/>
    <property type="match status" value="1"/>
</dbReference>
<dbReference type="FunFam" id="1.10.510.10:FF:000093">
    <property type="entry name" value="Hepatocyte growth factor receptor"/>
    <property type="match status" value="1"/>
</dbReference>
<dbReference type="GO" id="GO:0006909">
    <property type="term" value="P:phagocytosis"/>
    <property type="evidence" value="ECO:0007669"/>
    <property type="project" value="TreeGrafter"/>
</dbReference>
<dbReference type="GO" id="GO:0007169">
    <property type="term" value="P:cell surface receptor protein tyrosine kinase signaling pathway"/>
    <property type="evidence" value="ECO:0007669"/>
    <property type="project" value="InterPro"/>
</dbReference>
<evidence type="ECO:0000256" key="16">
    <source>
        <dbReference type="ARBA" id="ARBA00022989"/>
    </source>
</evidence>
<keyword evidence="4" id="KW-0597">Phosphoprotein</keyword>
<feature type="chain" id="PRO_5018716877" description="Macrophage-stimulating protein receptor" evidence="33">
    <location>
        <begin position="22"/>
        <end position="1409"/>
    </location>
</feature>
<dbReference type="SUPFAM" id="SSF81296">
    <property type="entry name" value="E set domains"/>
    <property type="match status" value="3"/>
</dbReference>
<keyword evidence="6" id="KW-0808">Transferase</keyword>
<keyword evidence="21" id="KW-0325">Glycoprotein</keyword>
<proteinExistence type="inferred from homology"/>
<dbReference type="PROSITE" id="PS51004">
    <property type="entry name" value="SEMA"/>
    <property type="match status" value="1"/>
</dbReference>
<feature type="disulfide bond" evidence="27">
    <location>
        <begin position="297"/>
        <end position="362"/>
    </location>
</feature>
<dbReference type="GO" id="GO:0007411">
    <property type="term" value="P:axon guidance"/>
    <property type="evidence" value="ECO:0007669"/>
    <property type="project" value="UniProtKB-ARBA"/>
</dbReference>
<dbReference type="STRING" id="8078.ENSFHEP00000018639"/>
<feature type="disulfide bond" evidence="27">
    <location>
        <begin position="380"/>
        <end position="401"/>
    </location>
</feature>
<dbReference type="Pfam" id="PF01403">
    <property type="entry name" value="Sema"/>
    <property type="match status" value="1"/>
</dbReference>
<evidence type="ECO:0000256" key="31">
    <source>
        <dbReference type="SAM" id="MobiDB-lite"/>
    </source>
</evidence>
<keyword evidence="10" id="KW-0677">Repeat</keyword>
<dbReference type="Gene3D" id="2.60.40.10">
    <property type="entry name" value="Immunoglobulins"/>
    <property type="match status" value="3"/>
</dbReference>
<evidence type="ECO:0000259" key="35">
    <source>
        <dbReference type="PROSITE" id="PS51004"/>
    </source>
</evidence>
<dbReference type="GO" id="GO:0016477">
    <property type="term" value="P:cell migration"/>
    <property type="evidence" value="ECO:0007669"/>
    <property type="project" value="TreeGrafter"/>
</dbReference>
<dbReference type="InterPro" id="IPR013783">
    <property type="entry name" value="Ig-like_fold"/>
</dbReference>
<dbReference type="PRINTS" id="PR00109">
    <property type="entry name" value="TYRKINASE"/>
</dbReference>
<evidence type="ECO:0000259" key="34">
    <source>
        <dbReference type="PROSITE" id="PS50011"/>
    </source>
</evidence>
<dbReference type="FunFam" id="2.60.40.10:FF:000213">
    <property type="entry name" value="Hepatocyte growth factor receptor"/>
    <property type="match status" value="1"/>
</dbReference>
<dbReference type="GO" id="GO:0045087">
    <property type="term" value="P:innate immune response"/>
    <property type="evidence" value="ECO:0007669"/>
    <property type="project" value="UniProtKB-KW"/>
</dbReference>
<evidence type="ECO:0000256" key="7">
    <source>
        <dbReference type="ARBA" id="ARBA00022685"/>
    </source>
</evidence>
<dbReference type="Gene3D" id="3.30.200.20">
    <property type="entry name" value="Phosphorylase Kinase, domain 1"/>
    <property type="match status" value="1"/>
</dbReference>
<evidence type="ECO:0000256" key="20">
    <source>
        <dbReference type="ARBA" id="ARBA00023170"/>
    </source>
</evidence>
<feature type="binding site" evidence="26 30">
    <location>
        <position position="1131"/>
    </location>
    <ligand>
        <name>ATP</name>
        <dbReference type="ChEBI" id="CHEBI:30616"/>
    </ligand>
</feature>
<evidence type="ECO:0000256" key="30">
    <source>
        <dbReference type="PROSITE-ProRule" id="PRU10141"/>
    </source>
</evidence>
<dbReference type="SMART" id="SM00429">
    <property type="entry name" value="IPT"/>
    <property type="match status" value="3"/>
</dbReference>
<keyword evidence="9 33" id="KW-0732">Signal</keyword>
<dbReference type="InterPro" id="IPR016244">
    <property type="entry name" value="Tyr_kinase_HGF/MSP_rcpt"/>
</dbReference>
<dbReference type="InterPro" id="IPR016201">
    <property type="entry name" value="PSI"/>
</dbReference>
<feature type="binding site" evidence="26">
    <location>
        <begin position="1105"/>
        <end position="1113"/>
    </location>
    <ligand>
        <name>ATP</name>
        <dbReference type="ChEBI" id="CHEBI:30616"/>
    </ligand>
</feature>
<dbReference type="InterPro" id="IPR002909">
    <property type="entry name" value="IPT_dom"/>
</dbReference>
<dbReference type="InterPro" id="IPR008266">
    <property type="entry name" value="Tyr_kinase_AS"/>
</dbReference>
<accession>A0A3Q2PZ17</accession>
<keyword evidence="5" id="KW-0399">Innate immunity</keyword>
<evidence type="ECO:0000256" key="8">
    <source>
        <dbReference type="ARBA" id="ARBA00022692"/>
    </source>
</evidence>
<evidence type="ECO:0000256" key="15">
    <source>
        <dbReference type="ARBA" id="ARBA00022859"/>
    </source>
</evidence>
<comment type="catalytic activity">
    <reaction evidence="22">
        <text>L-tyrosyl-[protein] + ATP = O-phospho-L-tyrosyl-[protein] + ADP + H(+)</text>
        <dbReference type="Rhea" id="RHEA:10596"/>
        <dbReference type="Rhea" id="RHEA-COMP:10136"/>
        <dbReference type="Rhea" id="RHEA-COMP:20101"/>
        <dbReference type="ChEBI" id="CHEBI:15378"/>
        <dbReference type="ChEBI" id="CHEBI:30616"/>
        <dbReference type="ChEBI" id="CHEBI:46858"/>
        <dbReference type="ChEBI" id="CHEBI:61978"/>
        <dbReference type="ChEBI" id="CHEBI:456216"/>
        <dbReference type="EC" id="2.7.10.1"/>
    </reaction>
</comment>
<evidence type="ECO:0000256" key="18">
    <source>
        <dbReference type="ARBA" id="ARBA00023137"/>
    </source>
</evidence>
<feature type="disulfide bond" evidence="27">
    <location>
        <begin position="565"/>
        <end position="575"/>
    </location>
</feature>
<dbReference type="Pfam" id="PF01437">
    <property type="entry name" value="PSI"/>
    <property type="match status" value="1"/>
</dbReference>
<feature type="transmembrane region" description="Helical" evidence="32">
    <location>
        <begin position="974"/>
        <end position="997"/>
    </location>
</feature>
<keyword evidence="13 26" id="KW-0067">ATP-binding</keyword>
<keyword evidence="18" id="KW-0829">Tyrosine-protein kinase</keyword>
<dbReference type="Ensembl" id="ENSFHET00000027692.1">
    <property type="protein sequence ID" value="ENSFHEP00000018639.1"/>
    <property type="gene ID" value="ENSFHEG00000020522.1"/>
</dbReference>
<feature type="disulfide bond" evidence="27">
    <location>
        <begin position="544"/>
        <end position="562"/>
    </location>
</feature>
<feature type="modified residue" description="Phosphotyrosine; by autocatalysis" evidence="28">
    <location>
        <position position="1377"/>
    </location>
</feature>
<dbReference type="InterPro" id="IPR000719">
    <property type="entry name" value="Prot_kinase_dom"/>
</dbReference>
<evidence type="ECO:0000256" key="11">
    <source>
        <dbReference type="ARBA" id="ARBA00022741"/>
    </source>
</evidence>
<dbReference type="GeneTree" id="ENSGT00940000157842"/>
<dbReference type="GO" id="GO:0043235">
    <property type="term" value="C:receptor complex"/>
    <property type="evidence" value="ECO:0007669"/>
    <property type="project" value="TreeGrafter"/>
</dbReference>
<evidence type="ECO:0000256" key="32">
    <source>
        <dbReference type="SAM" id="Phobius"/>
    </source>
</evidence>
<feature type="disulfide bond" evidence="27">
    <location>
        <begin position="171"/>
        <end position="174"/>
    </location>
</feature>
<dbReference type="SMART" id="SM00423">
    <property type="entry name" value="PSI"/>
    <property type="match status" value="1"/>
</dbReference>
<dbReference type="EC" id="2.7.10.1" evidence="3"/>
<dbReference type="InterPro" id="IPR001245">
    <property type="entry name" value="Ser-Thr/Tyr_kinase_cat_dom"/>
</dbReference>